<gene>
    <name evidence="3" type="ORF">G3446_23370</name>
</gene>
<dbReference type="AlphaFoldDB" id="A0A6M0K4T4"/>
<protein>
    <submittedName>
        <fullName evidence="3">Type II toxin-antitoxin system VapC family toxin</fullName>
    </submittedName>
</protein>
<evidence type="ECO:0000256" key="1">
    <source>
        <dbReference type="SAM" id="MobiDB-lite"/>
    </source>
</evidence>
<dbReference type="Gene3D" id="3.40.50.1010">
    <property type="entry name" value="5'-nuclease"/>
    <property type="match status" value="1"/>
</dbReference>
<name>A0A6M0K4T4_9GAMM</name>
<evidence type="ECO:0000313" key="3">
    <source>
        <dbReference type="EMBL" id="NEV64772.1"/>
    </source>
</evidence>
<sequence length="153" mass="17133">MIALDTNILARFYVDDPNDPEAAKQRPIAREIMTASPSLFVPLTVVLELEWVLRAFYRCEPQQIVRVFEHLLGLGHVNTEASERITAALSLTEQGMDFADALHLAGSDHCEALCTFDDRRFARRARRLGCTPPVRVPTQATGTAQTRSEPNQQ</sequence>
<dbReference type="RefSeq" id="WP_164455833.1">
    <property type="nucleotide sequence ID" value="NZ_JAAIJQ010000110.1"/>
</dbReference>
<dbReference type="CDD" id="cd18683">
    <property type="entry name" value="PIN_VapC-like"/>
    <property type="match status" value="1"/>
</dbReference>
<dbReference type="Pfam" id="PF01850">
    <property type="entry name" value="PIN"/>
    <property type="match status" value="1"/>
</dbReference>
<reference evidence="3 4" key="1">
    <citation type="submission" date="2020-02" db="EMBL/GenBank/DDBJ databases">
        <title>Genome sequences of Thiorhodococcus mannitoliphagus and Thiorhodococcus minor, purple sulfur photosynthetic bacteria in the gammaproteobacterial family, Chromatiaceae.</title>
        <authorList>
            <person name="Aviles F.A."/>
            <person name="Meyer T.E."/>
            <person name="Kyndt J.A."/>
        </authorList>
    </citation>
    <scope>NUCLEOTIDE SEQUENCE [LARGE SCALE GENOMIC DNA]</scope>
    <source>
        <strain evidence="3 4">DSM 11518</strain>
    </source>
</reference>
<dbReference type="Proteomes" id="UP000483379">
    <property type="component" value="Unassembled WGS sequence"/>
</dbReference>
<keyword evidence="4" id="KW-1185">Reference proteome</keyword>
<accession>A0A6M0K4T4</accession>
<feature type="region of interest" description="Disordered" evidence="1">
    <location>
        <begin position="132"/>
        <end position="153"/>
    </location>
</feature>
<evidence type="ECO:0000259" key="2">
    <source>
        <dbReference type="Pfam" id="PF01850"/>
    </source>
</evidence>
<dbReference type="InterPro" id="IPR029060">
    <property type="entry name" value="PIN-like_dom_sf"/>
</dbReference>
<proteinExistence type="predicted"/>
<evidence type="ECO:0000313" key="4">
    <source>
        <dbReference type="Proteomes" id="UP000483379"/>
    </source>
</evidence>
<feature type="domain" description="PIN" evidence="2">
    <location>
        <begin position="2"/>
        <end position="125"/>
    </location>
</feature>
<dbReference type="SUPFAM" id="SSF88723">
    <property type="entry name" value="PIN domain-like"/>
    <property type="match status" value="1"/>
</dbReference>
<organism evidence="3 4">
    <name type="scientific">Thiorhodococcus minor</name>
    <dbReference type="NCBI Taxonomy" id="57489"/>
    <lineage>
        <taxon>Bacteria</taxon>
        <taxon>Pseudomonadati</taxon>
        <taxon>Pseudomonadota</taxon>
        <taxon>Gammaproteobacteria</taxon>
        <taxon>Chromatiales</taxon>
        <taxon>Chromatiaceae</taxon>
        <taxon>Thiorhodococcus</taxon>
    </lineage>
</organism>
<dbReference type="EMBL" id="JAAIJQ010000110">
    <property type="protein sequence ID" value="NEV64772.1"/>
    <property type="molecule type" value="Genomic_DNA"/>
</dbReference>
<dbReference type="InterPro" id="IPR002716">
    <property type="entry name" value="PIN_dom"/>
</dbReference>
<comment type="caution">
    <text evidence="3">The sequence shown here is derived from an EMBL/GenBank/DDBJ whole genome shotgun (WGS) entry which is preliminary data.</text>
</comment>
<feature type="compositionally biased region" description="Polar residues" evidence="1">
    <location>
        <begin position="138"/>
        <end position="153"/>
    </location>
</feature>